<evidence type="ECO:0000313" key="7">
    <source>
        <dbReference type="Proteomes" id="UP000484381"/>
    </source>
</evidence>
<evidence type="ECO:0000256" key="4">
    <source>
        <dbReference type="SAM" id="MobiDB-lite"/>
    </source>
</evidence>
<dbReference type="PANTHER" id="PTHR35528:SF3">
    <property type="entry name" value="BLL1675 PROTEIN"/>
    <property type="match status" value="1"/>
</dbReference>
<dbReference type="InterPro" id="IPR047930">
    <property type="entry name" value="Transpos_IS6"/>
</dbReference>
<dbReference type="GO" id="GO:0006310">
    <property type="term" value="P:DNA recombination"/>
    <property type="evidence" value="ECO:0007669"/>
    <property type="project" value="UniProtKB-KW"/>
</dbReference>
<proteinExistence type="predicted"/>
<dbReference type="AlphaFoldDB" id="A0A7X1TG75"/>
<dbReference type="PROSITE" id="PS50994">
    <property type="entry name" value="INTEGRASE"/>
    <property type="match status" value="1"/>
</dbReference>
<dbReference type="RefSeq" id="WP_152759067.1">
    <property type="nucleotide sequence ID" value="NZ_WHNP01000011.1"/>
</dbReference>
<dbReference type="InterPro" id="IPR032874">
    <property type="entry name" value="DDE_dom"/>
</dbReference>
<evidence type="ECO:0000259" key="5">
    <source>
        <dbReference type="PROSITE" id="PS50994"/>
    </source>
</evidence>
<evidence type="ECO:0000313" key="6">
    <source>
        <dbReference type="EMBL" id="MPW18088.1"/>
    </source>
</evidence>
<evidence type="ECO:0000256" key="2">
    <source>
        <dbReference type="ARBA" id="ARBA00023125"/>
    </source>
</evidence>
<feature type="region of interest" description="Disordered" evidence="4">
    <location>
        <begin position="182"/>
        <end position="201"/>
    </location>
</feature>
<keyword evidence="1" id="KW-0815">Transposition</keyword>
<dbReference type="GO" id="GO:0015074">
    <property type="term" value="P:DNA integration"/>
    <property type="evidence" value="ECO:0007669"/>
    <property type="project" value="InterPro"/>
</dbReference>
<organism evidence="6 7">
    <name type="scientific">Paraburkholderia franconis</name>
    <dbReference type="NCBI Taxonomy" id="2654983"/>
    <lineage>
        <taxon>Bacteria</taxon>
        <taxon>Pseudomonadati</taxon>
        <taxon>Pseudomonadota</taxon>
        <taxon>Betaproteobacteria</taxon>
        <taxon>Burkholderiales</taxon>
        <taxon>Burkholderiaceae</taxon>
        <taxon>Paraburkholderia</taxon>
    </lineage>
</organism>
<protein>
    <submittedName>
        <fullName evidence="6">IS6 family transposase</fullName>
    </submittedName>
</protein>
<gene>
    <name evidence="6" type="ORF">GCT13_14340</name>
</gene>
<reference evidence="6 7" key="1">
    <citation type="submission" date="2019-10" db="EMBL/GenBank/DDBJ databases">
        <title>Paraburkholderia sp. isolated from nodules of Mimosa pudica from Brazilian Atlantic Forest soils.</title>
        <authorList>
            <person name="Paulitsch F."/>
            <person name="Hungria M."/>
            <person name="Dall'Agnol R."/>
        </authorList>
    </citation>
    <scope>NUCLEOTIDE SEQUENCE [LARGE SCALE GENOMIC DNA]</scope>
    <source>
        <strain evidence="6 7">CNPSo 3157</strain>
    </source>
</reference>
<dbReference type="GO" id="GO:0032196">
    <property type="term" value="P:transposition"/>
    <property type="evidence" value="ECO:0007669"/>
    <property type="project" value="UniProtKB-KW"/>
</dbReference>
<feature type="compositionally biased region" description="Basic and acidic residues" evidence="4">
    <location>
        <begin position="189"/>
        <end position="201"/>
    </location>
</feature>
<keyword evidence="7" id="KW-1185">Reference proteome</keyword>
<dbReference type="InterPro" id="IPR001584">
    <property type="entry name" value="Integrase_cat-core"/>
</dbReference>
<name>A0A7X1TG75_9BURK</name>
<sequence length="256" mass="30008">MSRCRDGRVRSRDEKRKSLYHGRRFPASVISCAVRWYFRFQLGLRDIEELLFERGVIVGYETIRRWCDKFGARFAHGVKATRRKPGTTWHLDEVFVTLRGEPYLLCRAVDQHGAELDILLQKRRDKAAAKRFFKRVLASCSEVPRKIVTDQLRSYAAAKAEIPALAHVKHVFVKASARINNRAENSHQPTRERERRMRGFRDPERTQAFLSSFGPIRQHFALKRHLLRASLYRKQIAAPFAAWRRFTEITQVPSVF</sequence>
<keyword evidence="3" id="KW-0233">DNA recombination</keyword>
<accession>A0A7X1TG75</accession>
<dbReference type="InterPro" id="IPR052183">
    <property type="entry name" value="IS_Transposase"/>
</dbReference>
<dbReference type="NCBIfam" id="NF033587">
    <property type="entry name" value="transpos_IS6"/>
    <property type="match status" value="1"/>
</dbReference>
<dbReference type="Pfam" id="PF13610">
    <property type="entry name" value="DDE_Tnp_IS240"/>
    <property type="match status" value="1"/>
</dbReference>
<evidence type="ECO:0000256" key="3">
    <source>
        <dbReference type="ARBA" id="ARBA00023172"/>
    </source>
</evidence>
<dbReference type="GO" id="GO:0003677">
    <property type="term" value="F:DNA binding"/>
    <property type="evidence" value="ECO:0007669"/>
    <property type="project" value="UniProtKB-KW"/>
</dbReference>
<feature type="domain" description="Integrase catalytic" evidence="5">
    <location>
        <begin position="81"/>
        <end position="247"/>
    </location>
</feature>
<dbReference type="Proteomes" id="UP000484381">
    <property type="component" value="Unassembled WGS sequence"/>
</dbReference>
<dbReference type="EMBL" id="WHNP01000011">
    <property type="protein sequence ID" value="MPW18088.1"/>
    <property type="molecule type" value="Genomic_DNA"/>
</dbReference>
<comment type="caution">
    <text evidence="6">The sequence shown here is derived from an EMBL/GenBank/DDBJ whole genome shotgun (WGS) entry which is preliminary data.</text>
</comment>
<keyword evidence="2" id="KW-0238">DNA-binding</keyword>
<dbReference type="PANTHER" id="PTHR35528">
    <property type="entry name" value="BLL1675 PROTEIN"/>
    <property type="match status" value="1"/>
</dbReference>
<evidence type="ECO:0000256" key="1">
    <source>
        <dbReference type="ARBA" id="ARBA00022578"/>
    </source>
</evidence>